<proteinExistence type="predicted"/>
<name>A0AA40CRQ1_9PEZI</name>
<organism evidence="2 3">
    <name type="scientific">Cercophora newfieldiana</name>
    <dbReference type="NCBI Taxonomy" id="92897"/>
    <lineage>
        <taxon>Eukaryota</taxon>
        <taxon>Fungi</taxon>
        <taxon>Dikarya</taxon>
        <taxon>Ascomycota</taxon>
        <taxon>Pezizomycotina</taxon>
        <taxon>Sordariomycetes</taxon>
        <taxon>Sordariomycetidae</taxon>
        <taxon>Sordariales</taxon>
        <taxon>Lasiosphaeriaceae</taxon>
        <taxon>Cercophora</taxon>
    </lineage>
</organism>
<protein>
    <submittedName>
        <fullName evidence="2">Uncharacterized protein</fullName>
    </submittedName>
</protein>
<reference evidence="2" key="1">
    <citation type="submission" date="2023-06" db="EMBL/GenBank/DDBJ databases">
        <title>Genome-scale phylogeny and comparative genomics of the fungal order Sordariales.</title>
        <authorList>
            <consortium name="Lawrence Berkeley National Laboratory"/>
            <person name="Hensen N."/>
            <person name="Bonometti L."/>
            <person name="Westerberg I."/>
            <person name="Brannstrom I.O."/>
            <person name="Guillou S."/>
            <person name="Cros-Aarteil S."/>
            <person name="Calhoun S."/>
            <person name="Haridas S."/>
            <person name="Kuo A."/>
            <person name="Mondo S."/>
            <person name="Pangilinan J."/>
            <person name="Riley R."/>
            <person name="Labutti K."/>
            <person name="Andreopoulos B."/>
            <person name="Lipzen A."/>
            <person name="Chen C."/>
            <person name="Yanf M."/>
            <person name="Daum C."/>
            <person name="Ng V."/>
            <person name="Clum A."/>
            <person name="Steindorff A."/>
            <person name="Ohm R."/>
            <person name="Martin F."/>
            <person name="Silar P."/>
            <person name="Natvig D."/>
            <person name="Lalanne C."/>
            <person name="Gautier V."/>
            <person name="Ament-Velasquez S.L."/>
            <person name="Kruys A."/>
            <person name="Hutchinson M.I."/>
            <person name="Powell A.J."/>
            <person name="Barry K."/>
            <person name="Miller A.N."/>
            <person name="Grigoriev I.V."/>
            <person name="Debuchy R."/>
            <person name="Gladieux P."/>
            <person name="Thoren M.H."/>
            <person name="Johannesson H."/>
        </authorList>
    </citation>
    <scope>NUCLEOTIDE SEQUENCE</scope>
    <source>
        <strain evidence="2">SMH2532-1</strain>
    </source>
</reference>
<sequence>MSAKAAAKFPYPDNKPPIYKKIAKLDAGLHTENLTNVYKTTRDVAAELQRELRPYLEKARARVHGLVEEVNKLKQQIRDLKAELKQVKDELAQTKEALEKANSTALHPALLLIDGDPAEWSKKDEITLPF</sequence>
<evidence type="ECO:0000313" key="3">
    <source>
        <dbReference type="Proteomes" id="UP001174936"/>
    </source>
</evidence>
<keyword evidence="3" id="KW-1185">Reference proteome</keyword>
<evidence type="ECO:0000313" key="2">
    <source>
        <dbReference type="EMBL" id="KAK0647018.1"/>
    </source>
</evidence>
<dbReference type="AlphaFoldDB" id="A0AA40CRQ1"/>
<dbReference type="SUPFAM" id="SSF58113">
    <property type="entry name" value="Apolipoprotein A-I"/>
    <property type="match status" value="1"/>
</dbReference>
<feature type="coiled-coil region" evidence="1">
    <location>
        <begin position="56"/>
        <end position="104"/>
    </location>
</feature>
<dbReference type="Proteomes" id="UP001174936">
    <property type="component" value="Unassembled WGS sequence"/>
</dbReference>
<keyword evidence="1" id="KW-0175">Coiled coil</keyword>
<comment type="caution">
    <text evidence="2">The sequence shown here is derived from an EMBL/GenBank/DDBJ whole genome shotgun (WGS) entry which is preliminary data.</text>
</comment>
<gene>
    <name evidence="2" type="ORF">B0T16DRAFT_391341</name>
</gene>
<accession>A0AA40CRQ1</accession>
<dbReference type="EMBL" id="JAULSV010000004">
    <property type="protein sequence ID" value="KAK0647018.1"/>
    <property type="molecule type" value="Genomic_DNA"/>
</dbReference>
<evidence type="ECO:0000256" key="1">
    <source>
        <dbReference type="SAM" id="Coils"/>
    </source>
</evidence>